<sequence length="49" mass="5875">MQIRPLPLNTLSNVFVHTLQFSSLFTRKIHQYYQFIAHIGVSQWDVENR</sequence>
<dbReference type="Proteomes" id="UP001155546">
    <property type="component" value="Unassembled WGS sequence"/>
</dbReference>
<evidence type="ECO:0000313" key="1">
    <source>
        <dbReference type="EMBL" id="MCT7942066.1"/>
    </source>
</evidence>
<keyword evidence="2" id="KW-1185">Reference proteome</keyword>
<protein>
    <submittedName>
        <fullName evidence="1">Uncharacterized protein</fullName>
    </submittedName>
</protein>
<accession>A0A9X2WMC1</accession>
<dbReference type="AlphaFoldDB" id="A0A9X2WMC1"/>
<organism evidence="1 2">
    <name type="scientific">Shewanella holmiensis</name>
    <dbReference type="NCBI Taxonomy" id="2952222"/>
    <lineage>
        <taxon>Bacteria</taxon>
        <taxon>Pseudomonadati</taxon>
        <taxon>Pseudomonadota</taxon>
        <taxon>Gammaproteobacteria</taxon>
        <taxon>Alteromonadales</taxon>
        <taxon>Shewanellaceae</taxon>
        <taxon>Shewanella</taxon>
    </lineage>
</organism>
<proteinExistence type="predicted"/>
<gene>
    <name evidence="1" type="ORF">NE535_09715</name>
</gene>
<name>A0A9X2WMC1_9GAMM</name>
<evidence type="ECO:0000313" key="2">
    <source>
        <dbReference type="Proteomes" id="UP001155546"/>
    </source>
</evidence>
<comment type="caution">
    <text evidence="1">The sequence shown here is derived from an EMBL/GenBank/DDBJ whole genome shotgun (WGS) entry which is preliminary data.</text>
</comment>
<reference evidence="1" key="1">
    <citation type="journal article" date="2023" name="Int. J. Syst. Evol. Microbiol.">
        <title>&lt;i&gt;Shewanella septentrionalis&lt;/i&gt; sp. nov. and &lt;i&gt;Shewanella holmiensis&lt;/i&gt; sp. nov., isolated from Baltic Sea water and sediments.</title>
        <authorList>
            <person name="Martin-Rodriguez A.J."/>
            <person name="Thorell K."/>
            <person name="Joffre E."/>
            <person name="Jensie-Markopoulos S."/>
            <person name="Moore E.R.B."/>
            <person name="Sjoling A."/>
        </authorList>
    </citation>
    <scope>NUCLEOTIDE SEQUENCE</scope>
    <source>
        <strain evidence="1">SP1S2-7</strain>
    </source>
</reference>
<dbReference type="RefSeq" id="WP_261298445.1">
    <property type="nucleotide sequence ID" value="NZ_JAMTCD010000010.1"/>
</dbReference>
<dbReference type="EMBL" id="JAMTCD010000010">
    <property type="protein sequence ID" value="MCT7942066.1"/>
    <property type="molecule type" value="Genomic_DNA"/>
</dbReference>